<dbReference type="InterPro" id="IPR003337">
    <property type="entry name" value="Trehalose_PPase"/>
</dbReference>
<proteinExistence type="inferred from homology"/>
<dbReference type="GO" id="GO:0005946">
    <property type="term" value="C:alpha,alpha-trehalose-phosphate synthase complex (UDP-forming)"/>
    <property type="evidence" value="ECO:0007669"/>
    <property type="project" value="TreeGrafter"/>
</dbReference>
<comment type="similarity">
    <text evidence="1">In the N-terminal section; belongs to the glycosyltransferase 20 family.</text>
</comment>
<gene>
    <name evidence="4" type="ORF">PSACC_03322</name>
</gene>
<dbReference type="NCBIfam" id="TIGR00685">
    <property type="entry name" value="T6PP"/>
    <property type="match status" value="1"/>
</dbReference>
<dbReference type="InterPro" id="IPR023214">
    <property type="entry name" value="HAD_sf"/>
</dbReference>
<dbReference type="PANTHER" id="PTHR10788:SF123">
    <property type="entry name" value="TREHALOSE-PHOSPHATASE"/>
    <property type="match status" value="1"/>
</dbReference>
<dbReference type="SUPFAM" id="SSF53756">
    <property type="entry name" value="UDP-Glycosyltransferase/glycogen phosphorylase"/>
    <property type="match status" value="1"/>
</dbReference>
<sequence>MQPDTRRVIIVSDTLPVAIVQRENEVPARTCGDSPNERPRRRRRLSLAFQNDASEILSSTEEHSPISNLERYELVERHNHAAYWVNAQLGCEAVLVGKPFGIEPSEWADNPSLQAEIKERYWHERRCVPVLLSESVHRGHWDGYCRSSLWPLFHYVLWESNIDAGQTSDWDKYVQANAAFCETIMSVWKPNDIKAKEVLHGILGANVVGFQTYGYARHFISSCTRILGCESTPNSVDNAGVPVRVAVQPVGIDPARIKRLASLQAVTDRIASLRESFGGKRIIVGLESSDQSRGIIHKLRSFEKLFSMYPEVIGEVVLIQLIYTTGDPKSKLDARVSQLVSKINGMFGSFDYKPINVFHQLVERNEYLALLSVADILLITSERDSVNTLVLDYIACQEETQGIPVISEFIGLAGVLPAKYQVNPWDHMGTAKVIREVLQLSPLERRAYCEKITRFVKSNTTQHWVDAFLRTIKSTADSNSMYTTTPFLRLDKVLECYSEATKRLILLDYDGTLTPIRKVPSAATPSQEVIRSLRLLTSDSHNLVYIISGRDQMTLEGWLGTIPRLGMSAEHGSFLRPVTETGEVTNWMAMVSLEELVWKDDVTKIMEYYTERTPGSFIEVKTASMTWHYRLADPDFGSWQSKEMQNHLEQSIASNYAVEIIAGKKNLEVRPKTSNKGEIIKMLLERHGMPNFILCAGDDRTDEDMFRALNDIQCPILEQQCFTCSIGAPGKRTLAHYHVNTPEQIVSLLMRLCTMITERLAGLTICPDLDKFDATRSVFMRDCACEGRDVRLDNPNGHLHVITAGDKGCPGRMSTSDTARLLGCKVATNAGFFNMQTGDCIGNVVSRSHLVQLSGLRNVNIGLTPAGWLVGYLTKKSVQHLQFKELVAGVIWLIREGAPFWEESEIVEAPDFMDIVAPRTILGHDAMGRAVLVVVEGTESVDVGGKTASGVTIAELGQLALDLKLHNAINLDGGGSSAFFFDGQMMNTITETCPDDPSSICERLVTTIICIK</sequence>
<dbReference type="Gene3D" id="3.40.50.1000">
    <property type="entry name" value="HAD superfamily/HAD-like"/>
    <property type="match status" value="1"/>
</dbReference>
<name>A0A2H9TGH3_9FUNG</name>
<dbReference type="InterPro" id="IPR036412">
    <property type="entry name" value="HAD-like_sf"/>
</dbReference>
<dbReference type="InterPro" id="IPR001830">
    <property type="entry name" value="Glyco_trans_20"/>
</dbReference>
<dbReference type="EMBL" id="MTSL01000205">
    <property type="protein sequence ID" value="PJF16874.1"/>
    <property type="molecule type" value="Genomic_DNA"/>
</dbReference>
<organism evidence="4 5">
    <name type="scientific">Paramicrosporidium saccamoebae</name>
    <dbReference type="NCBI Taxonomy" id="1246581"/>
    <lineage>
        <taxon>Eukaryota</taxon>
        <taxon>Fungi</taxon>
        <taxon>Fungi incertae sedis</taxon>
        <taxon>Cryptomycota</taxon>
        <taxon>Cryptomycota incertae sedis</taxon>
        <taxon>Paramicrosporidium</taxon>
    </lineage>
</organism>
<dbReference type="Pfam" id="PF00982">
    <property type="entry name" value="Glyco_transf_20"/>
    <property type="match status" value="2"/>
</dbReference>
<dbReference type="GO" id="GO:0004805">
    <property type="term" value="F:trehalose-phosphatase activity"/>
    <property type="evidence" value="ECO:0007669"/>
    <property type="project" value="TreeGrafter"/>
</dbReference>
<dbReference type="OrthoDB" id="755951at2759"/>
<dbReference type="FunFam" id="3.40.50.1000:FF:000052">
    <property type="entry name" value="Alpha,alpha-trehalose-phosphate synthase [UDP-forming] 6"/>
    <property type="match status" value="1"/>
</dbReference>
<dbReference type="GO" id="GO:0005992">
    <property type="term" value="P:trehalose biosynthetic process"/>
    <property type="evidence" value="ECO:0007669"/>
    <property type="project" value="InterPro"/>
</dbReference>
<dbReference type="STRING" id="1246581.A0A2H9TGH3"/>
<comment type="caution">
    <text evidence="4">The sequence shown here is derived from an EMBL/GenBank/DDBJ whole genome shotgun (WGS) entry which is preliminary data.</text>
</comment>
<protein>
    <submittedName>
        <fullName evidence="4">Trehalose-phosphatase TPS2</fullName>
    </submittedName>
</protein>
<dbReference type="InterPro" id="IPR006379">
    <property type="entry name" value="HAD-SF_hydro_IIB"/>
</dbReference>
<keyword evidence="5" id="KW-1185">Reference proteome</keyword>
<feature type="domain" description="Phosphodiester glycosidase" evidence="3">
    <location>
        <begin position="823"/>
        <end position="1011"/>
    </location>
</feature>
<dbReference type="CDD" id="cd01627">
    <property type="entry name" value="HAD_TPP"/>
    <property type="match status" value="1"/>
</dbReference>
<dbReference type="InterPro" id="IPR018711">
    <property type="entry name" value="NAGPA"/>
</dbReference>
<dbReference type="GO" id="GO:0005829">
    <property type="term" value="C:cytosol"/>
    <property type="evidence" value="ECO:0007669"/>
    <property type="project" value="TreeGrafter"/>
</dbReference>
<dbReference type="Proteomes" id="UP000240830">
    <property type="component" value="Unassembled WGS sequence"/>
</dbReference>
<dbReference type="Gene3D" id="3.30.70.1020">
    <property type="entry name" value="Trehalose-6-phosphate phosphatase related protein, domain 2"/>
    <property type="match status" value="1"/>
</dbReference>
<dbReference type="FunFam" id="3.30.70.1020:FF:000002">
    <property type="entry name" value="Trehalose-6-phosphate synthase 2"/>
    <property type="match status" value="1"/>
</dbReference>
<evidence type="ECO:0000256" key="1">
    <source>
        <dbReference type="ARBA" id="ARBA00005409"/>
    </source>
</evidence>
<dbReference type="CDD" id="cd03788">
    <property type="entry name" value="GT20_TPS"/>
    <property type="match status" value="1"/>
</dbReference>
<comment type="similarity">
    <text evidence="2">In the C-terminal section; belongs to the trehalose phosphatase family.</text>
</comment>
<evidence type="ECO:0000256" key="2">
    <source>
        <dbReference type="ARBA" id="ARBA00006330"/>
    </source>
</evidence>
<dbReference type="PANTHER" id="PTHR10788">
    <property type="entry name" value="TREHALOSE-6-PHOSPHATE SYNTHASE"/>
    <property type="match status" value="1"/>
</dbReference>
<accession>A0A2H9TGH3</accession>
<dbReference type="GO" id="GO:0003825">
    <property type="term" value="F:alpha,alpha-trehalose-phosphate synthase (UDP-forming) activity"/>
    <property type="evidence" value="ECO:0007669"/>
    <property type="project" value="TreeGrafter"/>
</dbReference>
<dbReference type="AlphaFoldDB" id="A0A2H9TGH3"/>
<dbReference type="SUPFAM" id="SSF56784">
    <property type="entry name" value="HAD-like"/>
    <property type="match status" value="1"/>
</dbReference>
<dbReference type="NCBIfam" id="TIGR01484">
    <property type="entry name" value="HAD-SF-IIB"/>
    <property type="match status" value="1"/>
</dbReference>
<evidence type="ECO:0000259" key="3">
    <source>
        <dbReference type="Pfam" id="PF09992"/>
    </source>
</evidence>
<dbReference type="Pfam" id="PF09992">
    <property type="entry name" value="NAGPA"/>
    <property type="match status" value="1"/>
</dbReference>
<evidence type="ECO:0000313" key="4">
    <source>
        <dbReference type="EMBL" id="PJF16874.1"/>
    </source>
</evidence>
<dbReference type="Pfam" id="PF02358">
    <property type="entry name" value="Trehalose_PPase"/>
    <property type="match status" value="1"/>
</dbReference>
<evidence type="ECO:0000313" key="5">
    <source>
        <dbReference type="Proteomes" id="UP000240830"/>
    </source>
</evidence>
<dbReference type="Gene3D" id="3.40.50.2000">
    <property type="entry name" value="Glycogen Phosphorylase B"/>
    <property type="match status" value="3"/>
</dbReference>
<reference evidence="4 5" key="1">
    <citation type="submission" date="2016-10" db="EMBL/GenBank/DDBJ databases">
        <title>The genome of Paramicrosporidium saccamoebae is the missing link in understanding Cryptomycota and Microsporidia evolution.</title>
        <authorList>
            <person name="Quandt C.A."/>
            <person name="Beaudet D."/>
            <person name="Corsaro D."/>
            <person name="Michel R."/>
            <person name="Corradi N."/>
            <person name="James T."/>
        </authorList>
    </citation>
    <scope>NUCLEOTIDE SEQUENCE [LARGE SCALE GENOMIC DNA]</scope>
    <source>
        <strain evidence="4 5">KSL3</strain>
    </source>
</reference>